<dbReference type="AlphaFoldDB" id="S9U6R5"/>
<dbReference type="GO" id="GO:0070189">
    <property type="term" value="P:kynurenine metabolic process"/>
    <property type="evidence" value="ECO:0007669"/>
    <property type="project" value="TreeGrafter"/>
</dbReference>
<accession>S9U6R5</accession>
<dbReference type="OrthoDB" id="683240at2759"/>
<keyword evidence="2" id="KW-0285">Flavoprotein</keyword>
<dbReference type="PANTHER" id="PTHR46028">
    <property type="entry name" value="KYNURENINE 3-MONOOXYGENASE"/>
    <property type="match status" value="1"/>
</dbReference>
<gene>
    <name evidence="5" type="ORF">STCU_07157</name>
</gene>
<keyword evidence="5" id="KW-0503">Monooxygenase</keyword>
<dbReference type="EMBL" id="ATMH01007157">
    <property type="protein sequence ID" value="EPY24484.1"/>
    <property type="molecule type" value="Genomic_DNA"/>
</dbReference>
<comment type="caution">
    <text evidence="5">The sequence shown here is derived from an EMBL/GenBank/DDBJ whole genome shotgun (WGS) entry which is preliminary data.</text>
</comment>
<dbReference type="SUPFAM" id="SSF51905">
    <property type="entry name" value="FAD/NAD(P)-binding domain"/>
    <property type="match status" value="1"/>
</dbReference>
<dbReference type="InterPro" id="IPR036188">
    <property type="entry name" value="FAD/NAD-bd_sf"/>
</dbReference>
<evidence type="ECO:0000313" key="6">
    <source>
        <dbReference type="Proteomes" id="UP000015354"/>
    </source>
</evidence>
<keyword evidence="6" id="KW-1185">Reference proteome</keyword>
<proteinExistence type="predicted"/>
<name>S9U6R5_9TRYP</name>
<reference evidence="5 6" key="1">
    <citation type="journal article" date="2013" name="PLoS ONE">
        <title>Predicting the Proteins of Angomonas deanei, Strigomonas culicis and Their Respective Endosymbionts Reveals New Aspects of the Trypanosomatidae Family.</title>
        <authorList>
            <person name="Motta M.C."/>
            <person name="Martins A.C."/>
            <person name="de Souza S.S."/>
            <person name="Catta-Preta C.M."/>
            <person name="Silva R."/>
            <person name="Klein C.C."/>
            <person name="de Almeida L.G."/>
            <person name="de Lima Cunha O."/>
            <person name="Ciapina L.P."/>
            <person name="Brocchi M."/>
            <person name="Colabardini A.C."/>
            <person name="de Araujo Lima B."/>
            <person name="Machado C.R."/>
            <person name="de Almeida Soares C.M."/>
            <person name="Probst C.M."/>
            <person name="de Menezes C.B."/>
            <person name="Thompson C.E."/>
            <person name="Bartholomeu D.C."/>
            <person name="Gradia D.F."/>
            <person name="Pavoni D.P."/>
            <person name="Grisard E.C."/>
            <person name="Fantinatti-Garboggini F."/>
            <person name="Marchini F.K."/>
            <person name="Rodrigues-Luiz G.F."/>
            <person name="Wagner G."/>
            <person name="Goldman G.H."/>
            <person name="Fietto J.L."/>
            <person name="Elias M.C."/>
            <person name="Goldman M.H."/>
            <person name="Sagot M.F."/>
            <person name="Pereira M."/>
            <person name="Stoco P.H."/>
            <person name="de Mendonca-Neto R.P."/>
            <person name="Teixeira S.M."/>
            <person name="Maciel T.E."/>
            <person name="de Oliveira Mendes T.A."/>
            <person name="Urmenyi T.P."/>
            <person name="de Souza W."/>
            <person name="Schenkman S."/>
            <person name="de Vasconcelos A.T."/>
        </authorList>
    </citation>
    <scope>NUCLEOTIDE SEQUENCE [LARGE SCALE GENOMIC DNA]</scope>
</reference>
<evidence type="ECO:0000256" key="1">
    <source>
        <dbReference type="ARBA" id="ARBA00001974"/>
    </source>
</evidence>
<dbReference type="GO" id="GO:0004502">
    <property type="term" value="F:kynurenine 3-monooxygenase activity"/>
    <property type="evidence" value="ECO:0007669"/>
    <property type="project" value="TreeGrafter"/>
</dbReference>
<comment type="cofactor">
    <cofactor evidence="1">
        <name>FAD</name>
        <dbReference type="ChEBI" id="CHEBI:57692"/>
    </cofactor>
</comment>
<dbReference type="Proteomes" id="UP000015354">
    <property type="component" value="Unassembled WGS sequence"/>
</dbReference>
<evidence type="ECO:0000313" key="5">
    <source>
        <dbReference type="EMBL" id="EPY24484.1"/>
    </source>
</evidence>
<keyword evidence="3" id="KW-0274">FAD</keyword>
<evidence type="ECO:0000256" key="2">
    <source>
        <dbReference type="ARBA" id="ARBA00022630"/>
    </source>
</evidence>
<dbReference type="PANTHER" id="PTHR46028:SF2">
    <property type="entry name" value="KYNURENINE 3-MONOOXYGENASE"/>
    <property type="match status" value="1"/>
</dbReference>
<organism evidence="5 6">
    <name type="scientific">Strigomonas culicis</name>
    <dbReference type="NCBI Taxonomy" id="28005"/>
    <lineage>
        <taxon>Eukaryota</taxon>
        <taxon>Discoba</taxon>
        <taxon>Euglenozoa</taxon>
        <taxon>Kinetoplastea</taxon>
        <taxon>Metakinetoplastina</taxon>
        <taxon>Trypanosomatida</taxon>
        <taxon>Trypanosomatidae</taxon>
        <taxon>Strigomonadinae</taxon>
        <taxon>Strigomonas</taxon>
    </lineage>
</organism>
<keyword evidence="4" id="KW-0560">Oxidoreductase</keyword>
<evidence type="ECO:0000256" key="3">
    <source>
        <dbReference type="ARBA" id="ARBA00022827"/>
    </source>
</evidence>
<evidence type="ECO:0000256" key="4">
    <source>
        <dbReference type="ARBA" id="ARBA00023002"/>
    </source>
</evidence>
<sequence>MSASRAGALRRSAVRLARTNRYTDGAGRALDGSAPPTDLYTQTISHRAYPSQQEHWHLPAVVGAPPPPHKGRVLLSGGGVVGLVVGSLFALRGWHTSVVERGPALLQLAPPPTALPAAEGGPNTPYDGPLRRPFFSAEHRHGGGYVDAVAKLLAVSPYVDLQYALLTRRALDVLTAAGVRLPALRAMGTVVEGVLDHPGDYNTLLTRGLSELHPFAVKMLSIDLFRLRHFLETHVRTATAAPPTGDDAFPSGINGAARGLPNRNLQIFYEQVVEAVYPLQQQLVVRDWAGSEAEARHRDLLALYNTHHPTRAGESGSVSGADAGKTLVERAREQRRRRPNTHTSLALSSLKWEKHYAADAVDYDLLVSAEGANSHLRELLDVEGFSADQDFGVRWFLLRTTALEARYVHRWLRRRRSPVTKAAAAYHVQSAHPTSVCLAFPRVEAPNLFSVMAYMPAADLARSSGSSSSSGEGIADEATFLQTYLSDILAADPAATLTRFDPAPILPAPTVFCEQLHNSVGLPSAVLLGDAAHTQNPFWMQSLALALEDGVQLVDQVDSHSRHFYDAVQQYSDERGTCGDALREVTDRTLYYQRAKHYNPLVRLQNHYQRLAHLLLPRRWNNFYDASTNQLYARSVEEMLNGRGYTSYDFVEKQQSKHRMFYHFGRLYT</sequence>
<dbReference type="Gene3D" id="3.50.50.60">
    <property type="entry name" value="FAD/NAD(P)-binding domain"/>
    <property type="match status" value="1"/>
</dbReference>
<protein>
    <submittedName>
        <fullName evidence="5">Flavoprotein monooxygenase</fullName>
    </submittedName>
</protein>